<sequence>MWLLLGLLGSVTALSASDMFTAQSSSDSTTDEEEDDLQSEDVLVGRGSNGDLHLSMDYPDTDTDFAPDAEQVAVTSPADVGAPGAVLGLFDGLGERVHSSDTYPALPPDAPLTLHGDATDDNLHGGDLDDSLFGHDGDDRLVGHSGADWLSGGSGDDSLIGGEGDDTLSGGDGNDTLLGGLGNDLLLSGSGANTLMAGDGDDRLIGQAGASFLNGGAGNDLLQAGAGNLLHGGDGNDQFRLPEAVAEAGPAQILDYTAGEDEIQLSYDPSQAVPELSITFDPDVPDLAEIRLAGDVLAQVANAGGLSVSDIRLIAQPVT</sequence>
<dbReference type="SUPFAM" id="SSF51120">
    <property type="entry name" value="beta-Roll"/>
    <property type="match status" value="2"/>
</dbReference>
<dbReference type="RefSeq" id="WP_249055927.1">
    <property type="nucleotide sequence ID" value="NZ_JALZWP010000002.1"/>
</dbReference>
<keyword evidence="2" id="KW-0964">Secreted</keyword>
<organism evidence="5 6">
    <name type="scientific">Roseinatronobacter domitianus</name>
    <dbReference type="NCBI Taxonomy" id="2940293"/>
    <lineage>
        <taxon>Bacteria</taxon>
        <taxon>Pseudomonadati</taxon>
        <taxon>Pseudomonadota</taxon>
        <taxon>Alphaproteobacteria</taxon>
        <taxon>Rhodobacterales</taxon>
        <taxon>Paracoccaceae</taxon>
        <taxon>Roseinatronobacter</taxon>
    </lineage>
</organism>
<protein>
    <recommendedName>
        <fullName evidence="7">Hemolysin-type calcium-binding repeat-containing protein</fullName>
    </recommendedName>
</protein>
<comment type="subcellular location">
    <subcellularLocation>
        <location evidence="1">Secreted</location>
    </subcellularLocation>
</comment>
<dbReference type="Proteomes" id="UP001202550">
    <property type="component" value="Unassembled WGS sequence"/>
</dbReference>
<dbReference type="PRINTS" id="PR00313">
    <property type="entry name" value="CABNDNGRPT"/>
</dbReference>
<evidence type="ECO:0000256" key="3">
    <source>
        <dbReference type="SAM" id="MobiDB-lite"/>
    </source>
</evidence>
<gene>
    <name evidence="5" type="ORF">M3N55_02090</name>
</gene>
<evidence type="ECO:0000313" key="5">
    <source>
        <dbReference type="EMBL" id="MCL1627511.1"/>
    </source>
</evidence>
<feature type="region of interest" description="Disordered" evidence="3">
    <location>
        <begin position="146"/>
        <end position="173"/>
    </location>
</feature>
<comment type="caution">
    <text evidence="5">The sequence shown here is derived from an EMBL/GenBank/DDBJ whole genome shotgun (WGS) entry which is preliminary data.</text>
</comment>
<dbReference type="PROSITE" id="PS00330">
    <property type="entry name" value="HEMOLYSIN_CALCIUM"/>
    <property type="match status" value="3"/>
</dbReference>
<evidence type="ECO:0000256" key="2">
    <source>
        <dbReference type="ARBA" id="ARBA00022525"/>
    </source>
</evidence>
<dbReference type="InterPro" id="IPR050557">
    <property type="entry name" value="RTX_toxin/Mannuronan_C5-epim"/>
</dbReference>
<evidence type="ECO:0008006" key="7">
    <source>
        <dbReference type="Google" id="ProtNLM"/>
    </source>
</evidence>
<name>A0ABT0LY26_9RHOB</name>
<dbReference type="PANTHER" id="PTHR38340:SF1">
    <property type="entry name" value="S-LAYER PROTEIN"/>
    <property type="match status" value="1"/>
</dbReference>
<dbReference type="Pfam" id="PF00353">
    <property type="entry name" value="HemolysinCabind"/>
    <property type="match status" value="4"/>
</dbReference>
<evidence type="ECO:0000313" key="6">
    <source>
        <dbReference type="Proteomes" id="UP001202550"/>
    </source>
</evidence>
<keyword evidence="4" id="KW-0732">Signal</keyword>
<feature type="compositionally biased region" description="Low complexity" evidence="3">
    <location>
        <begin position="146"/>
        <end position="160"/>
    </location>
</feature>
<dbReference type="EMBL" id="JALZWP010000002">
    <property type="protein sequence ID" value="MCL1627511.1"/>
    <property type="molecule type" value="Genomic_DNA"/>
</dbReference>
<proteinExistence type="predicted"/>
<dbReference type="Gene3D" id="2.150.10.10">
    <property type="entry name" value="Serralysin-like metalloprotease, C-terminal"/>
    <property type="match status" value="2"/>
</dbReference>
<dbReference type="PANTHER" id="PTHR38340">
    <property type="entry name" value="S-LAYER PROTEIN"/>
    <property type="match status" value="1"/>
</dbReference>
<keyword evidence="6" id="KW-1185">Reference proteome</keyword>
<dbReference type="InterPro" id="IPR018511">
    <property type="entry name" value="Hemolysin-typ_Ca-bd_CS"/>
</dbReference>
<evidence type="ECO:0000256" key="4">
    <source>
        <dbReference type="SAM" id="SignalP"/>
    </source>
</evidence>
<evidence type="ECO:0000256" key="1">
    <source>
        <dbReference type="ARBA" id="ARBA00004613"/>
    </source>
</evidence>
<feature type="signal peptide" evidence="4">
    <location>
        <begin position="1"/>
        <end position="16"/>
    </location>
</feature>
<accession>A0ABT0LY26</accession>
<feature type="chain" id="PRO_5047096454" description="Hemolysin-type calcium-binding repeat-containing protein" evidence="4">
    <location>
        <begin position="17"/>
        <end position="319"/>
    </location>
</feature>
<reference evidence="5 6" key="1">
    <citation type="submission" date="2022-05" db="EMBL/GenBank/DDBJ databases">
        <title>Seasonal and diel survey of microbial diversity of the Tyrrhenian coast.</title>
        <authorList>
            <person name="Gattoni G."/>
            <person name="Corral P."/>
        </authorList>
    </citation>
    <scope>NUCLEOTIDE SEQUENCE [LARGE SCALE GENOMIC DNA]</scope>
    <source>
        <strain evidence="5 6">V10</strain>
    </source>
</reference>
<dbReference type="InterPro" id="IPR001343">
    <property type="entry name" value="Hemolysn_Ca-bd"/>
</dbReference>
<dbReference type="InterPro" id="IPR011049">
    <property type="entry name" value="Serralysin-like_metalloprot_C"/>
</dbReference>